<feature type="domain" description="Secretion system C-terminal sorting" evidence="3">
    <location>
        <begin position="158"/>
        <end position="221"/>
    </location>
</feature>
<dbReference type="PROSITE" id="PS51257">
    <property type="entry name" value="PROKAR_LIPOPROTEIN"/>
    <property type="match status" value="1"/>
</dbReference>
<dbReference type="AlphaFoldDB" id="A0A1I5C304"/>
<dbReference type="InterPro" id="IPR026444">
    <property type="entry name" value="Secre_tail"/>
</dbReference>
<organism evidence="4 5">
    <name type="scientific">Bizionia echini</name>
    <dbReference type="NCBI Taxonomy" id="649333"/>
    <lineage>
        <taxon>Bacteria</taxon>
        <taxon>Pseudomonadati</taxon>
        <taxon>Bacteroidota</taxon>
        <taxon>Flavobacteriia</taxon>
        <taxon>Flavobacteriales</taxon>
        <taxon>Flavobacteriaceae</taxon>
        <taxon>Bizionia</taxon>
    </lineage>
</organism>
<evidence type="ECO:0000256" key="2">
    <source>
        <dbReference type="SAM" id="SignalP"/>
    </source>
</evidence>
<dbReference type="EMBL" id="FOVN01000004">
    <property type="protein sequence ID" value="SFN81379.1"/>
    <property type="molecule type" value="Genomic_DNA"/>
</dbReference>
<evidence type="ECO:0000313" key="4">
    <source>
        <dbReference type="EMBL" id="SFN81379.1"/>
    </source>
</evidence>
<dbReference type="Proteomes" id="UP000198705">
    <property type="component" value="Unassembled WGS sequence"/>
</dbReference>
<keyword evidence="1 2" id="KW-0732">Signal</keyword>
<evidence type="ECO:0000313" key="5">
    <source>
        <dbReference type="Proteomes" id="UP000198705"/>
    </source>
</evidence>
<sequence length="224" mass="24790">MTKNYLTFLFLLFCIYNMNAQITFQGCTNNALGNQNFVLSATGTTSDAGTIRNTYESTPSNFTTSCPAGVCEIRIIWNSTASRWEVQLDNDGPLGSPDYSTAVLYFNTTPSVPNPPDLTLGTWQDAGFCPIPITTLTGDVQSSTLSVNSFNLEQEFKIYPNPSNDFIKVLGLNNTEAYSIYNIVGFQLKKGEVSNNESINVKNLANGIYLLRFKNGKSYKFIKK</sequence>
<dbReference type="RefSeq" id="WP_092208492.1">
    <property type="nucleotide sequence ID" value="NZ_FOVN01000004.1"/>
</dbReference>
<evidence type="ECO:0000256" key="1">
    <source>
        <dbReference type="ARBA" id="ARBA00022729"/>
    </source>
</evidence>
<accession>A0A1I5C304</accession>
<dbReference type="OrthoDB" id="1345084at2"/>
<proteinExistence type="predicted"/>
<gene>
    <name evidence="4" type="ORF">SAMN04487989_104171</name>
</gene>
<feature type="signal peptide" evidence="2">
    <location>
        <begin position="1"/>
        <end position="20"/>
    </location>
</feature>
<evidence type="ECO:0000259" key="3">
    <source>
        <dbReference type="Pfam" id="PF18962"/>
    </source>
</evidence>
<dbReference type="STRING" id="649333.SAMN04487989_104171"/>
<keyword evidence="5" id="KW-1185">Reference proteome</keyword>
<name>A0A1I5C304_9FLAO</name>
<protein>
    <submittedName>
        <fullName evidence="4">Por secretion system C-terminal sorting domain-containing protein</fullName>
    </submittedName>
</protein>
<dbReference type="NCBIfam" id="TIGR04183">
    <property type="entry name" value="Por_Secre_tail"/>
    <property type="match status" value="1"/>
</dbReference>
<dbReference type="Pfam" id="PF18962">
    <property type="entry name" value="Por_Secre_tail"/>
    <property type="match status" value="1"/>
</dbReference>
<reference evidence="5" key="1">
    <citation type="submission" date="2016-10" db="EMBL/GenBank/DDBJ databases">
        <authorList>
            <person name="Varghese N."/>
            <person name="Submissions S."/>
        </authorList>
    </citation>
    <scope>NUCLEOTIDE SEQUENCE [LARGE SCALE GENOMIC DNA]</scope>
    <source>
        <strain evidence="5">DSM 23925</strain>
    </source>
</reference>
<feature type="chain" id="PRO_5011779487" evidence="2">
    <location>
        <begin position="21"/>
        <end position="224"/>
    </location>
</feature>